<dbReference type="SUPFAM" id="SSF52540">
    <property type="entry name" value="P-loop containing nucleoside triphosphate hydrolases"/>
    <property type="match status" value="1"/>
</dbReference>
<dbReference type="InterPro" id="IPR027417">
    <property type="entry name" value="P-loop_NTPase"/>
</dbReference>
<organism evidence="1 2">
    <name type="scientific">Tigheibacillus halophilus</name>
    <dbReference type="NCBI Taxonomy" id="361280"/>
    <lineage>
        <taxon>Bacteria</taxon>
        <taxon>Bacillati</taxon>
        <taxon>Bacillota</taxon>
        <taxon>Bacilli</taxon>
        <taxon>Bacillales</taxon>
        <taxon>Bacillaceae</taxon>
        <taxon>Tigheibacillus</taxon>
    </lineage>
</organism>
<dbReference type="Proteomes" id="UP001281447">
    <property type="component" value="Unassembled WGS sequence"/>
</dbReference>
<evidence type="ECO:0000313" key="2">
    <source>
        <dbReference type="Proteomes" id="UP001281447"/>
    </source>
</evidence>
<evidence type="ECO:0000313" key="1">
    <source>
        <dbReference type="EMBL" id="MDY0393289.1"/>
    </source>
</evidence>
<dbReference type="Gene3D" id="3.40.50.300">
    <property type="entry name" value="P-loop containing nucleotide triphosphate hydrolases"/>
    <property type="match status" value="1"/>
</dbReference>
<name>A0ABU5C237_9BACI</name>
<gene>
    <name evidence="1" type="ORF">RWE15_01155</name>
</gene>
<accession>A0ABU5C237</accession>
<comment type="caution">
    <text evidence="1">The sequence shown here is derived from an EMBL/GenBank/DDBJ whole genome shotgun (WGS) entry which is preliminary data.</text>
</comment>
<reference evidence="1 2" key="1">
    <citation type="submission" date="2023-10" db="EMBL/GenBank/DDBJ databases">
        <title>Virgibacillus halophilus 5B73C genome.</title>
        <authorList>
            <person name="Miliotis G."/>
            <person name="Sengupta P."/>
            <person name="Hameed A."/>
            <person name="Chuvochina M."/>
            <person name="Mcdonagh F."/>
            <person name="Simpson A.C."/>
            <person name="Singh N.K."/>
            <person name="Rekha P.D."/>
            <person name="Raman K."/>
            <person name="Hugenholtz P."/>
            <person name="Venkateswaran K."/>
        </authorList>
    </citation>
    <scope>NUCLEOTIDE SEQUENCE [LARGE SCALE GENOMIC DNA]</scope>
    <source>
        <strain evidence="1 2">5B73C</strain>
    </source>
</reference>
<proteinExistence type="predicted"/>
<dbReference type="EMBL" id="JAWDIP010000003">
    <property type="protein sequence ID" value="MDY0393289.1"/>
    <property type="molecule type" value="Genomic_DNA"/>
</dbReference>
<keyword evidence="2" id="KW-1185">Reference proteome</keyword>
<sequence>MIIMINGAFGVGKTTVANRLQKELDNSMIFDPEEVGFMLRNIIPDDIKKTSRNN</sequence>
<protein>
    <submittedName>
        <fullName evidence="1">AAA family ATPase</fullName>
    </submittedName>
</protein>